<accession>A0A8G1RS41</accession>
<evidence type="ECO:0000256" key="2">
    <source>
        <dbReference type="ARBA" id="ARBA00022692"/>
    </source>
</evidence>
<dbReference type="VEuPathDB" id="FungiDB:BO72DRAFT_98250"/>
<feature type="transmembrane region" description="Helical" evidence="6">
    <location>
        <begin position="223"/>
        <end position="241"/>
    </location>
</feature>
<keyword evidence="3 6" id="KW-0256">Endoplasmic reticulum</keyword>
<keyword evidence="2 6" id="KW-0812">Transmembrane</keyword>
<dbReference type="Pfam" id="PF02453">
    <property type="entry name" value="Reticulon"/>
    <property type="match status" value="1"/>
</dbReference>
<dbReference type="EMBL" id="KZ824640">
    <property type="protein sequence ID" value="RAK77879.1"/>
    <property type="molecule type" value="Genomic_DNA"/>
</dbReference>
<protein>
    <recommendedName>
        <fullName evidence="6">Reticulon-like protein</fullName>
    </recommendedName>
</protein>
<gene>
    <name evidence="9" type="ORF">BO72DRAFT_98250</name>
</gene>
<feature type="domain" description="Reticulon" evidence="8">
    <location>
        <begin position="95"/>
        <end position="292"/>
    </location>
</feature>
<organism evidence="9 10">
    <name type="scientific">Aspergillus fijiensis CBS 313.89</name>
    <dbReference type="NCBI Taxonomy" id="1448319"/>
    <lineage>
        <taxon>Eukaryota</taxon>
        <taxon>Fungi</taxon>
        <taxon>Dikarya</taxon>
        <taxon>Ascomycota</taxon>
        <taxon>Pezizomycotina</taxon>
        <taxon>Eurotiomycetes</taxon>
        <taxon>Eurotiomycetidae</taxon>
        <taxon>Eurotiales</taxon>
        <taxon>Aspergillaceae</taxon>
        <taxon>Aspergillus</taxon>
    </lineage>
</organism>
<keyword evidence="10" id="KW-1185">Reference proteome</keyword>
<evidence type="ECO:0000256" key="3">
    <source>
        <dbReference type="ARBA" id="ARBA00022824"/>
    </source>
</evidence>
<feature type="transmembrane region" description="Helical" evidence="6">
    <location>
        <begin position="130"/>
        <end position="152"/>
    </location>
</feature>
<evidence type="ECO:0000256" key="7">
    <source>
        <dbReference type="SAM" id="MobiDB-lite"/>
    </source>
</evidence>
<feature type="compositionally biased region" description="Basic and acidic residues" evidence="7">
    <location>
        <begin position="317"/>
        <end position="337"/>
    </location>
</feature>
<name>A0A8G1RS41_9EURO</name>
<sequence>MAADVSYPNVNGHGTITNGKRQFLVPVSSLGGAEFVAIPQLQSKLTASLIGPLADNIKSEATRTSQELRELRNAAVTPSTTAATGQPLTYYHSLLYSLLSWEQPRATAVSFISVVAFIFAARYLPLLRWFFKFVYVVLGFTALAELGGQLALKQSVVGSFRPRKYYTVPKETVEAVLEDLEQLVDFVLIEFQRVLFAENLVHTIAAFLAAFSAYWLIKFLPFWGLSLITVTIAYLGPLVYINNREVIDAQIEHLQEMVNSQAHQLKDIAEERTAHATGIVKQYVEDYSAKAQGFVHRRSASRSVTPEVAKVASSPVIKKEPEAEPEIKIPDFPEAPKAEPVAPAAPVAPLVESIEQPAVEAEEKEPLLA</sequence>
<dbReference type="OrthoDB" id="567788at2759"/>
<evidence type="ECO:0000313" key="9">
    <source>
        <dbReference type="EMBL" id="RAK77879.1"/>
    </source>
</evidence>
<dbReference type="InterPro" id="IPR003388">
    <property type="entry name" value="Reticulon"/>
</dbReference>
<keyword evidence="4 6" id="KW-1133">Transmembrane helix</keyword>
<dbReference type="Proteomes" id="UP000249789">
    <property type="component" value="Unassembled WGS sequence"/>
</dbReference>
<evidence type="ECO:0000256" key="1">
    <source>
        <dbReference type="ARBA" id="ARBA00004477"/>
    </source>
</evidence>
<evidence type="ECO:0000259" key="8">
    <source>
        <dbReference type="PROSITE" id="PS50845"/>
    </source>
</evidence>
<reference evidence="9 10" key="1">
    <citation type="submission" date="2018-02" db="EMBL/GenBank/DDBJ databases">
        <title>The genomes of Aspergillus section Nigri reveals drivers in fungal speciation.</title>
        <authorList>
            <consortium name="DOE Joint Genome Institute"/>
            <person name="Vesth T.C."/>
            <person name="Nybo J."/>
            <person name="Theobald S."/>
            <person name="Brandl J."/>
            <person name="Frisvad J.C."/>
            <person name="Nielsen K.F."/>
            <person name="Lyhne E.K."/>
            <person name="Kogle M.E."/>
            <person name="Kuo A."/>
            <person name="Riley R."/>
            <person name="Clum A."/>
            <person name="Nolan M."/>
            <person name="Lipzen A."/>
            <person name="Salamov A."/>
            <person name="Henrissat B."/>
            <person name="Wiebenga A."/>
            <person name="De vries R.P."/>
            <person name="Grigoriev I.V."/>
            <person name="Mortensen U.H."/>
            <person name="Andersen M.R."/>
            <person name="Baker S.E."/>
        </authorList>
    </citation>
    <scope>NUCLEOTIDE SEQUENCE [LARGE SCALE GENOMIC DNA]</scope>
    <source>
        <strain evidence="9 10">CBS 313.89</strain>
    </source>
</reference>
<dbReference type="RefSeq" id="XP_040801889.1">
    <property type="nucleotide sequence ID" value="XM_040950857.1"/>
</dbReference>
<feature type="region of interest" description="Disordered" evidence="7">
    <location>
        <begin position="314"/>
        <end position="344"/>
    </location>
</feature>
<feature type="transmembrane region" description="Helical" evidence="6">
    <location>
        <begin position="200"/>
        <end position="217"/>
    </location>
</feature>
<dbReference type="PROSITE" id="PS50845">
    <property type="entry name" value="RETICULON"/>
    <property type="match status" value="1"/>
</dbReference>
<comment type="subcellular location">
    <subcellularLocation>
        <location evidence="1 6">Endoplasmic reticulum membrane</location>
        <topology evidence="1 6">Multi-pass membrane protein</topology>
    </subcellularLocation>
</comment>
<dbReference type="GeneID" id="63868192"/>
<evidence type="ECO:0000256" key="5">
    <source>
        <dbReference type="ARBA" id="ARBA00023136"/>
    </source>
</evidence>
<evidence type="ECO:0000313" key="10">
    <source>
        <dbReference type="Proteomes" id="UP000249789"/>
    </source>
</evidence>
<feature type="transmembrane region" description="Helical" evidence="6">
    <location>
        <begin position="106"/>
        <end position="124"/>
    </location>
</feature>
<dbReference type="GO" id="GO:0005789">
    <property type="term" value="C:endoplasmic reticulum membrane"/>
    <property type="evidence" value="ECO:0007669"/>
    <property type="project" value="UniProtKB-SubCell"/>
</dbReference>
<proteinExistence type="predicted"/>
<dbReference type="AlphaFoldDB" id="A0A8G1RS41"/>
<evidence type="ECO:0000256" key="4">
    <source>
        <dbReference type="ARBA" id="ARBA00022989"/>
    </source>
</evidence>
<evidence type="ECO:0000256" key="6">
    <source>
        <dbReference type="RuleBase" id="RU363132"/>
    </source>
</evidence>
<keyword evidence="5 6" id="KW-0472">Membrane</keyword>